<reference evidence="5 6" key="1">
    <citation type="submission" date="2019-04" db="EMBL/GenBank/DDBJ databases">
        <title>Draft Whole-Genome sequence of the purple photosynthetic bacterium Rhodobacter capsulatus SP108 with an indigenous class A beta-lactamase.</title>
        <authorList>
            <person name="Robertson S."/>
            <person name="Meyer T.E."/>
            <person name="Kyndt J.A."/>
        </authorList>
    </citation>
    <scope>NUCLEOTIDE SEQUENCE [LARGE SCALE GENOMIC DNA]</scope>
    <source>
        <strain evidence="5 6">SP108</strain>
    </source>
</reference>
<evidence type="ECO:0000256" key="1">
    <source>
        <dbReference type="ARBA" id="ARBA00004442"/>
    </source>
</evidence>
<comment type="subcellular location">
    <subcellularLocation>
        <location evidence="1">Cell outer membrane</location>
    </subcellularLocation>
</comment>
<dbReference type="OrthoDB" id="9796221at2"/>
<dbReference type="GO" id="GO:0009279">
    <property type="term" value="C:cell outer membrane"/>
    <property type="evidence" value="ECO:0007669"/>
    <property type="project" value="UniProtKB-SubCell"/>
</dbReference>
<organism evidence="5 6">
    <name type="scientific">Rhodobacter capsulatus</name>
    <name type="common">Rhodopseudomonas capsulata</name>
    <dbReference type="NCBI Taxonomy" id="1061"/>
    <lineage>
        <taxon>Bacteria</taxon>
        <taxon>Pseudomonadati</taxon>
        <taxon>Pseudomonadota</taxon>
        <taxon>Alphaproteobacteria</taxon>
        <taxon>Rhodobacterales</taxon>
        <taxon>Rhodobacter group</taxon>
        <taxon>Rhodobacter</taxon>
    </lineage>
</organism>
<feature type="chain" id="PRO_5020685712" evidence="4">
    <location>
        <begin position="31"/>
        <end position="854"/>
    </location>
</feature>
<evidence type="ECO:0000313" key="5">
    <source>
        <dbReference type="EMBL" id="TKD25136.1"/>
    </source>
</evidence>
<sequence>MMRKTPGLFLLLTCPLVPGLLLGGPALGQAVPEAESSDAATLAPIVVRHHKAGETETSDGAQEVEKGEIALFGGVSGDVNAAIAALPGVQDETSRTVDGAFDTGTNSDSKLNLQPSKLSISGGAVNENLFMMNGVSISSTVAAEPFAATPLDKADGSTGINTIYGLHPQSQYIPEAFIEKVEVQTSDISAQYGGFQGGVVNYRLREPSGEKRGLYTFGYTSDALTHYSNGTPEGSNPLGRSKPEWTRREIGFEYETPLSDRTALLFSVSRNAAWGRKQLDYQYLGDDVESDSTSDFARLALRHQADDGGVFSLSAAATDYDQDWASNYAWGYTLATRTRARTLTAQYENSFGPWDMTSGLTYATNDVENDSNVDYFANWIGRYYDNTTLDGALGWCNVGALTTGYVSCMEGGFTGDKRLDDDTLRADLKVSRALAGGELRFGAAVQKTRASRSRLKDTTAYAAFNRNFAGICAPGDAFCNADQYAWIKVIYPAYATTVEAQKLEAFAEWEKSWDRVDLRAGLRLDRNDVLDNTDLAPRLSLAFRPSDTLRVDLGLNRYYSDDYLAYAIHDNTPIAINQMRFSPTGDWSYYDFGQYRYTQQGLDTPYTDEIKLGVTADDPWSDGVWRLTLLDRHGRDQFAQAARTGADGKEINFLTNAGTSRYREAKLEYDRVWDRTRLRNLDSVGLRVSGVFADNETSASSYYDSDDALNELDLIWYRGTSYSRAEFSELTGNYDIPVRAQVEVQTSWKDGQYGLGIGADINFAYDGVRDTDVDETHTNPTHGDRPHSVFEDYRFKTYAQINLSAQARIFTDGDREAYLKLKIANLLDDSAGPSTVQNPWVEGRSVWLGTQVTW</sequence>
<gene>
    <name evidence="5" type="ORF">FBT96_03895</name>
</gene>
<accession>A0A4U1K291</accession>
<keyword evidence="2" id="KW-0472">Membrane</keyword>
<dbReference type="InterPro" id="IPR036942">
    <property type="entry name" value="Beta-barrel_TonB_sf"/>
</dbReference>
<dbReference type="Gene3D" id="2.40.170.20">
    <property type="entry name" value="TonB-dependent receptor, beta-barrel domain"/>
    <property type="match status" value="1"/>
</dbReference>
<keyword evidence="4" id="KW-0732">Signal</keyword>
<dbReference type="Proteomes" id="UP000310597">
    <property type="component" value="Unassembled WGS sequence"/>
</dbReference>
<evidence type="ECO:0000313" key="6">
    <source>
        <dbReference type="Proteomes" id="UP000310597"/>
    </source>
</evidence>
<keyword evidence="3" id="KW-0998">Cell outer membrane</keyword>
<comment type="caution">
    <text evidence="5">The sequence shown here is derived from an EMBL/GenBank/DDBJ whole genome shotgun (WGS) entry which is preliminary data.</text>
</comment>
<dbReference type="SUPFAM" id="SSF56935">
    <property type="entry name" value="Porins"/>
    <property type="match status" value="1"/>
</dbReference>
<proteinExistence type="predicted"/>
<dbReference type="AlphaFoldDB" id="A0A4U1K291"/>
<protein>
    <submittedName>
        <fullName evidence="5">TonB-dependent receptor</fullName>
    </submittedName>
</protein>
<dbReference type="EMBL" id="SWJZ01000012">
    <property type="protein sequence ID" value="TKD25136.1"/>
    <property type="molecule type" value="Genomic_DNA"/>
</dbReference>
<dbReference type="Gene3D" id="2.170.130.10">
    <property type="entry name" value="TonB-dependent receptor, plug domain"/>
    <property type="match status" value="1"/>
</dbReference>
<evidence type="ECO:0000256" key="3">
    <source>
        <dbReference type="ARBA" id="ARBA00023237"/>
    </source>
</evidence>
<evidence type="ECO:0000256" key="2">
    <source>
        <dbReference type="ARBA" id="ARBA00023136"/>
    </source>
</evidence>
<name>A0A4U1K291_RHOCA</name>
<feature type="signal peptide" evidence="4">
    <location>
        <begin position="1"/>
        <end position="30"/>
    </location>
</feature>
<keyword evidence="5" id="KW-0675">Receptor</keyword>
<dbReference type="InterPro" id="IPR037066">
    <property type="entry name" value="Plug_dom_sf"/>
</dbReference>
<evidence type="ECO:0000256" key="4">
    <source>
        <dbReference type="SAM" id="SignalP"/>
    </source>
</evidence>